<feature type="domain" description="Nuclear pore complex protein NUP96 C-terminal" evidence="2">
    <location>
        <begin position="380"/>
        <end position="722"/>
    </location>
</feature>
<proteinExistence type="predicted"/>
<dbReference type="Gene3D" id="1.25.40.690">
    <property type="match status" value="1"/>
</dbReference>
<dbReference type="EMBL" id="JBJKFK010000308">
    <property type="protein sequence ID" value="KAL3317929.1"/>
    <property type="molecule type" value="Genomic_DNA"/>
</dbReference>
<evidence type="ECO:0000259" key="2">
    <source>
        <dbReference type="Pfam" id="PF12110"/>
    </source>
</evidence>
<dbReference type="InterPro" id="IPR021967">
    <property type="entry name" value="Nup98_C"/>
</dbReference>
<organism evidence="3 4">
    <name type="scientific">Cichlidogyrus casuarinus</name>
    <dbReference type="NCBI Taxonomy" id="1844966"/>
    <lineage>
        <taxon>Eukaryota</taxon>
        <taxon>Metazoa</taxon>
        <taxon>Spiralia</taxon>
        <taxon>Lophotrochozoa</taxon>
        <taxon>Platyhelminthes</taxon>
        <taxon>Monogenea</taxon>
        <taxon>Monopisthocotylea</taxon>
        <taxon>Dactylogyridea</taxon>
        <taxon>Ancyrocephalidae</taxon>
        <taxon>Cichlidogyrus</taxon>
    </lineage>
</organism>
<gene>
    <name evidence="3" type="ORF">Ciccas_003409</name>
</gene>
<dbReference type="Pfam" id="PF12110">
    <property type="entry name" value="Nup96"/>
    <property type="match status" value="1"/>
</dbReference>
<evidence type="ECO:0000313" key="3">
    <source>
        <dbReference type="EMBL" id="KAL3317929.1"/>
    </source>
</evidence>
<comment type="caution">
    <text evidence="3">The sequence shown here is derived from an EMBL/GenBank/DDBJ whole genome shotgun (WGS) entry which is preliminary data.</text>
</comment>
<evidence type="ECO:0000313" key="4">
    <source>
        <dbReference type="Proteomes" id="UP001626550"/>
    </source>
</evidence>
<keyword evidence="4" id="KW-1185">Reference proteome</keyword>
<feature type="region of interest" description="Disordered" evidence="1">
    <location>
        <begin position="23"/>
        <end position="50"/>
    </location>
</feature>
<protein>
    <recommendedName>
        <fullName evidence="2">Nuclear pore complex protein NUP96 C-terminal domain-containing protein</fullName>
    </recommendedName>
</protein>
<dbReference type="AlphaFoldDB" id="A0ABD2QEI0"/>
<dbReference type="Proteomes" id="UP001626550">
    <property type="component" value="Unassembled WGS sequence"/>
</dbReference>
<name>A0ABD2QEI0_9PLAT</name>
<accession>A0ABD2QEI0</accession>
<reference evidence="3 4" key="1">
    <citation type="submission" date="2024-11" db="EMBL/GenBank/DDBJ databases">
        <title>Adaptive evolution of stress response genes in parasites aligns with host niche diversity.</title>
        <authorList>
            <person name="Hahn C."/>
            <person name="Resl P."/>
        </authorList>
    </citation>
    <scope>NUCLEOTIDE SEQUENCE [LARGE SCALE GENOMIC DNA]</scope>
    <source>
        <strain evidence="3">EGGRZ-B1_66</strain>
        <tissue evidence="3">Body</tissue>
    </source>
</reference>
<evidence type="ECO:0000256" key="1">
    <source>
        <dbReference type="SAM" id="MobiDB-lite"/>
    </source>
</evidence>
<sequence>MAPDRLHEKLFAAGDVNRKASMLFRDSNDEEDESDEITAFASDSDDESSSECVKHTPFVVQPLPSLNEFEGEPVKRKSFQVSDLWACKIPSQLKQAILGQGNLFNYALTSLDVKNTDYLESQSRQKLSKMFADCSLARGNGLRPSWGVVRHRCSEDDSVPSLHSRVRLEKSSQEIGFKLDAIVDKSPISPVDEALLNCAMFTSTVLMDLDETPKEFGPNDEVAARWKPIPRNSTWPVLSAYTSLLDQKIPPSEEPEVRFRKTRLRSIVTLCEALWADFSKPTNTDQSKSDMVPMNSRETGIAGGEVWNENAILREVARKQAVSLWIRKESFPWLKQKLNNLGMWKLLSSGANEANSAVRQGINTPFQRVPTSRTSEAHYEAIFCCLCAGQIELAARLALTVSLPALASLISQASAGDPVIRKILKAQLHFWIETDTVSRISKWLLKVYSLLAGLISLPLGVNSSLNILAHLGWVQTFGVFLWYLMDWEQPLADCLSAYSQAWHESPKERNQITPPLPPTQSELIEFQQPKYAQDFLNSCDALKSKSWPRDICYHLLQLHCRPAHKLTRVLDPMGFSLSEEGAISVPPMNSQALLDWAPIWHLWRILTSLNCCSLEPHLVSRIHWELASQLEATGLWEWSLFVQAHEQSPLQRSCTMKSTLSRHAVLTNPHPVAREAAVNLAQDKNSPIYACFEPVPLLTSAEQFITTQVKVPLRWIHETKALLTRSILASLDTCSHWPQSQMKLDEIAIRSQRVNIHSNWKTKQILHKLSALEVTHWFHAGHYSAAHMSCLQNILPQLVLQTPINSISEAGLGLPISSQIPKAGQLFSADMTVRLNQLGKLGRLLTLVLDPFAQLPITSMPKSFRHGAGIYLAFGAILRMTCSLTRIASRRNEFDAMQEEESQQKEREALETLRLELGKMCDRLQTMLLPDLFASVVKTEIALISFRLLTTFVIDTLTSYEEHAPVAVGHETMFLTLDALHQMLNLIIEVGLPEDFKCRESRALSALQLSLEQFGTVVKC</sequence>